<feature type="compositionally biased region" description="Basic residues" evidence="3">
    <location>
        <begin position="1057"/>
        <end position="1066"/>
    </location>
</feature>
<accession>A0ABR0C8F8</accession>
<feature type="compositionally biased region" description="Pro residues" evidence="3">
    <location>
        <begin position="164"/>
        <end position="176"/>
    </location>
</feature>
<dbReference type="SMART" id="SM00028">
    <property type="entry name" value="TPR"/>
    <property type="match status" value="5"/>
</dbReference>
<reference evidence="4 5" key="1">
    <citation type="journal article" date="2024" name="Microbiol. Resour. Announc.">
        <title>Genome annotations for the ascomycete fungi Trichoderma harzianum, Trichoderma aggressivum, and Purpureocillium lilacinum.</title>
        <authorList>
            <person name="Beijen E.P.W."/>
            <person name="Ohm R.A."/>
        </authorList>
    </citation>
    <scope>NUCLEOTIDE SEQUENCE [LARGE SCALE GENOMIC DNA]</scope>
    <source>
        <strain evidence="4 5">CBS 150709</strain>
    </source>
</reference>
<feature type="compositionally biased region" description="Polar residues" evidence="3">
    <location>
        <begin position="1090"/>
        <end position="1099"/>
    </location>
</feature>
<proteinExistence type="inferred from homology"/>
<evidence type="ECO:0000256" key="1">
    <source>
        <dbReference type="ARBA" id="ARBA00002550"/>
    </source>
</evidence>
<feature type="region of interest" description="Disordered" evidence="3">
    <location>
        <begin position="149"/>
        <end position="176"/>
    </location>
</feature>
<feature type="region of interest" description="Disordered" evidence="3">
    <location>
        <begin position="204"/>
        <end position="232"/>
    </location>
</feature>
<evidence type="ECO:0000256" key="3">
    <source>
        <dbReference type="SAM" id="MobiDB-lite"/>
    </source>
</evidence>
<dbReference type="SUPFAM" id="SSF48452">
    <property type="entry name" value="TPR-like"/>
    <property type="match status" value="1"/>
</dbReference>
<protein>
    <recommendedName>
        <fullName evidence="6">Filamentation protein</fullName>
    </recommendedName>
</protein>
<evidence type="ECO:0000256" key="2">
    <source>
        <dbReference type="ARBA" id="ARBA00038251"/>
    </source>
</evidence>
<evidence type="ECO:0000313" key="5">
    <source>
        <dbReference type="Proteomes" id="UP001287286"/>
    </source>
</evidence>
<dbReference type="InterPro" id="IPR051722">
    <property type="entry name" value="Endocytosis_PI4K-reg_protein"/>
</dbReference>
<feature type="compositionally biased region" description="Polar residues" evidence="3">
    <location>
        <begin position="219"/>
        <end position="232"/>
    </location>
</feature>
<feature type="compositionally biased region" description="Low complexity" evidence="3">
    <location>
        <begin position="60"/>
        <end position="72"/>
    </location>
</feature>
<sequence length="1457" mass="159279">MLCTLSLGNVTDGDGPQTMCMRSMARGMRRNVALRSRHHGGPPELFFSFTCSTTGKHDSSSSSSSTSRSTTTNAPHWGGSWNAPLPSRRGTAPNLTGRGSSSSPGGSPLPTSRNFSEPAAAVAAPVLHPTPPRQVAGSQSGRSLLAFASARRSPRPRPHLLIPSSPPSSPSSLPPPPLRTAYPILCAFGFGPCSAPLSCSPCRSSTATASARTPVHGPRSSSPRHAFGTSSTSRSRMTWIQYDGTTGELRRGLVALNRTQLTWRLQTKAHHYIDQLEAARCDGSWDTVPELVRKVRKHASDRKCLTLAAETECAISNATTAGARTSASTTARDLDVTTRVPTLLGAIDEERVNHEDRFQAQVCVGWLHWVVGEYNLAVERLPARLQDEGTNLDPASLSHEWTHVCALKSAYLRANCLMRDGRRTEALDALKAVAPALNRTLTGKVRKQLRYWSELFLTEYCMLSSGSVDREEASVEDPATLVPFRSWAKYWDSMQAPGTGGYGFKGSVPRRQIWNEYYMALSRILENDLPYQPGHLGGLPVSADSSPRSQLRAELKYVETTYRSLLLSETSFPRADEERTEVEAFVRRVIKNWTILCGRGWREEDVGPGGRSAISRGVLETLYSAATRTYHSTAILRSLFLVHTSLADFDLALKAFDSYLEIVKKGKARVEKTGEIEPSLDDDGTVLETMSLAVIALCRYGHQKAGEKARRLGAELEDWLSKLPQSKHTANENGTPSIAEEVTNGDVEPWVAPHIVALAWQAIGLSHAHWSRLTYEAGSRTEIQSKAIRCLRKSLSPEYGRSKDIRSFFSLALLLAERRELTAAIELTKTALMSNKGREEGYDLLCGSYWQERTLIPLWHLLALLLSARQDYTSAIRACEGALEQFRDSSVLFGKGGSGFRSEHLNDAGADSVAPESRHGLVDEMDDSEKQSILEIKMTELAITELMDGPDAAVNASYELLTLFSRLYGSVTVQTTNLTTPAQPPKTSGTFRSIRGSIFGSKVDRSRPPTRQPSASTLSDEKSNGAVPRPATTQTQATVRPMVHVTEENGVHVAGSRSRRAGSSHRQRSESGRRNSLKKRERNDSRPRTDTTGSFSPQATIVDGDAFFTPGAELEQGDVSFSTKSSQTRMSSFAKSKTTSPLNSYLSNASKSTDFTEISVDVSHATPSLLPLVQFPKEKERSQRIAMLVGIWLTIAGFYRRAGLLEDCKGAIAEAQKLVHGLETEMSQDQSIASGSKTVTWGEKKSVDDLWGDVWSELGLLSLAQNEPYTARSDFEYALTHCPDHPAATVGLSNILLDTYSEKLLPTPAVPPLENAEPSLESLAHALSEVSRDEAVKSLPSVPLGLGSAAVPQPQVRFAKSTPSPVGDDQLPAPYKATRLPLIDRLAARDRAFALLSGLTRLGTGWDYSEAWFALARAHEESGQPDKAKEVLWWCVELEEAMGVRDWRCLGGGSYII</sequence>
<gene>
    <name evidence="4" type="ORF">Purlil1_3305</name>
</gene>
<feature type="compositionally biased region" description="Low complexity" evidence="3">
    <location>
        <begin position="95"/>
        <end position="115"/>
    </location>
</feature>
<organism evidence="4 5">
    <name type="scientific">Purpureocillium lilacinum</name>
    <name type="common">Paecilomyces lilacinus</name>
    <dbReference type="NCBI Taxonomy" id="33203"/>
    <lineage>
        <taxon>Eukaryota</taxon>
        <taxon>Fungi</taxon>
        <taxon>Dikarya</taxon>
        <taxon>Ascomycota</taxon>
        <taxon>Pezizomycotina</taxon>
        <taxon>Sordariomycetes</taxon>
        <taxon>Hypocreomycetidae</taxon>
        <taxon>Hypocreales</taxon>
        <taxon>Ophiocordycipitaceae</taxon>
        <taxon>Purpureocillium</taxon>
    </lineage>
</organism>
<dbReference type="EMBL" id="JAWRVI010000008">
    <property type="protein sequence ID" value="KAK4092684.1"/>
    <property type="molecule type" value="Genomic_DNA"/>
</dbReference>
<keyword evidence="5" id="KW-1185">Reference proteome</keyword>
<dbReference type="InterPro" id="IPR011990">
    <property type="entry name" value="TPR-like_helical_dom_sf"/>
</dbReference>
<evidence type="ECO:0008006" key="6">
    <source>
        <dbReference type="Google" id="ProtNLM"/>
    </source>
</evidence>
<comment type="function">
    <text evidence="1">Involved in endocytosis.</text>
</comment>
<name>A0ABR0C8F8_PURLI</name>
<feature type="compositionally biased region" description="Polar residues" evidence="3">
    <location>
        <begin position="977"/>
        <end position="991"/>
    </location>
</feature>
<dbReference type="PANTHER" id="PTHR23083">
    <property type="entry name" value="TETRATRICOPEPTIDE REPEAT PROTEIN, TPR"/>
    <property type="match status" value="1"/>
</dbReference>
<comment type="similarity">
    <text evidence="2">Belongs to the YPP1 family.</text>
</comment>
<dbReference type="Gene3D" id="1.25.40.10">
    <property type="entry name" value="Tetratricopeptide repeat domain"/>
    <property type="match status" value="2"/>
</dbReference>
<feature type="region of interest" description="Disordered" evidence="3">
    <location>
        <begin position="977"/>
        <end position="1102"/>
    </location>
</feature>
<dbReference type="PANTHER" id="PTHR23083:SF464">
    <property type="entry name" value="TETRATRICOPEPTIDE REPEAT DOMAIN 7, ISOFORM A"/>
    <property type="match status" value="1"/>
</dbReference>
<comment type="caution">
    <text evidence="4">The sequence shown here is derived from an EMBL/GenBank/DDBJ whole genome shotgun (WGS) entry which is preliminary data.</text>
</comment>
<feature type="region of interest" description="Disordered" evidence="3">
    <location>
        <begin position="52"/>
        <end position="115"/>
    </location>
</feature>
<dbReference type="InterPro" id="IPR019734">
    <property type="entry name" value="TPR_rpt"/>
</dbReference>
<evidence type="ECO:0000313" key="4">
    <source>
        <dbReference type="EMBL" id="KAK4092684.1"/>
    </source>
</evidence>
<dbReference type="Proteomes" id="UP001287286">
    <property type="component" value="Unassembled WGS sequence"/>
</dbReference>